<gene>
    <name evidence="1" type="ORF">SLEP1_g50559</name>
</gene>
<proteinExistence type="predicted"/>
<dbReference type="EMBL" id="BPVZ01000167">
    <property type="protein sequence ID" value="GKV43244.1"/>
    <property type="molecule type" value="Genomic_DNA"/>
</dbReference>
<accession>A0AAV5M1U7</accession>
<organism evidence="1 2">
    <name type="scientific">Rubroshorea leprosula</name>
    <dbReference type="NCBI Taxonomy" id="152421"/>
    <lineage>
        <taxon>Eukaryota</taxon>
        <taxon>Viridiplantae</taxon>
        <taxon>Streptophyta</taxon>
        <taxon>Embryophyta</taxon>
        <taxon>Tracheophyta</taxon>
        <taxon>Spermatophyta</taxon>
        <taxon>Magnoliopsida</taxon>
        <taxon>eudicotyledons</taxon>
        <taxon>Gunneridae</taxon>
        <taxon>Pentapetalae</taxon>
        <taxon>rosids</taxon>
        <taxon>malvids</taxon>
        <taxon>Malvales</taxon>
        <taxon>Dipterocarpaceae</taxon>
        <taxon>Rubroshorea</taxon>
    </lineage>
</organism>
<dbReference type="AlphaFoldDB" id="A0AAV5M1U7"/>
<evidence type="ECO:0000313" key="2">
    <source>
        <dbReference type="Proteomes" id="UP001054252"/>
    </source>
</evidence>
<comment type="caution">
    <text evidence="1">The sequence shown here is derived from an EMBL/GenBank/DDBJ whole genome shotgun (WGS) entry which is preliminary data.</text>
</comment>
<evidence type="ECO:0000313" key="1">
    <source>
        <dbReference type="EMBL" id="GKV43244.1"/>
    </source>
</evidence>
<dbReference type="Proteomes" id="UP001054252">
    <property type="component" value="Unassembled WGS sequence"/>
</dbReference>
<sequence length="34" mass="3801">MEVLRNMSGQMLLEKYVRTDAFGQMLLGLDIGGL</sequence>
<protein>
    <submittedName>
        <fullName evidence="1">Uncharacterized protein</fullName>
    </submittedName>
</protein>
<keyword evidence="2" id="KW-1185">Reference proteome</keyword>
<name>A0AAV5M1U7_9ROSI</name>
<reference evidence="1 2" key="1">
    <citation type="journal article" date="2021" name="Commun. Biol.">
        <title>The genome of Shorea leprosula (Dipterocarpaceae) highlights the ecological relevance of drought in aseasonal tropical rainforests.</title>
        <authorList>
            <person name="Ng K.K.S."/>
            <person name="Kobayashi M.J."/>
            <person name="Fawcett J.A."/>
            <person name="Hatakeyama M."/>
            <person name="Paape T."/>
            <person name="Ng C.H."/>
            <person name="Ang C.C."/>
            <person name="Tnah L.H."/>
            <person name="Lee C.T."/>
            <person name="Nishiyama T."/>
            <person name="Sese J."/>
            <person name="O'Brien M.J."/>
            <person name="Copetti D."/>
            <person name="Mohd Noor M.I."/>
            <person name="Ong R.C."/>
            <person name="Putra M."/>
            <person name="Sireger I.Z."/>
            <person name="Indrioko S."/>
            <person name="Kosugi Y."/>
            <person name="Izuno A."/>
            <person name="Isagi Y."/>
            <person name="Lee S.L."/>
            <person name="Shimizu K.K."/>
        </authorList>
    </citation>
    <scope>NUCLEOTIDE SEQUENCE [LARGE SCALE GENOMIC DNA]</scope>
    <source>
        <strain evidence="1">214</strain>
    </source>
</reference>